<dbReference type="InterPro" id="IPR013096">
    <property type="entry name" value="Cupin_2"/>
</dbReference>
<dbReference type="InterPro" id="IPR051610">
    <property type="entry name" value="GPI/OXD"/>
</dbReference>
<dbReference type="Gene3D" id="2.60.120.10">
    <property type="entry name" value="Jelly Rolls"/>
    <property type="match status" value="1"/>
</dbReference>
<dbReference type="InterPro" id="IPR011051">
    <property type="entry name" value="RmlC_Cupin_sf"/>
</dbReference>
<dbReference type="RefSeq" id="WP_172191368.1">
    <property type="nucleotide sequence ID" value="NZ_CAWPPK010000031.1"/>
</dbReference>
<gene>
    <name evidence="3" type="ORF">E5S67_05149</name>
</gene>
<sequence length="171" mass="18930">MELDSESNNKFTKAHFDFNNLPQLTNPWRQLNLQGVALGLIRLPAGEGYTFTHSHAEQEEVYIVVEGKGLMVVDGELLTLEGGDIVRVSPAAKRALKAADNTALFAICTGGLTAGYPKQPNARYLIDDGIPDYDDVPPWYEGNPEIAERNARLKERMLKAQAKRDSQQESS</sequence>
<organism evidence="3 4">
    <name type="scientific">Microcoleus asticus IPMA8</name>
    <dbReference type="NCBI Taxonomy" id="2563858"/>
    <lineage>
        <taxon>Bacteria</taxon>
        <taxon>Bacillati</taxon>
        <taxon>Cyanobacteriota</taxon>
        <taxon>Cyanophyceae</taxon>
        <taxon>Oscillatoriophycideae</taxon>
        <taxon>Oscillatoriales</taxon>
        <taxon>Microcoleaceae</taxon>
        <taxon>Microcoleus</taxon>
        <taxon>Microcoleus asticus</taxon>
    </lineage>
</organism>
<keyword evidence="1" id="KW-0479">Metal-binding</keyword>
<accession>A0ABX2D6D9</accession>
<evidence type="ECO:0000313" key="3">
    <source>
        <dbReference type="EMBL" id="NQE37378.1"/>
    </source>
</evidence>
<protein>
    <recommendedName>
        <fullName evidence="2">Cupin type-2 domain-containing protein</fullName>
    </recommendedName>
</protein>
<dbReference type="EMBL" id="SRRZ01000126">
    <property type="protein sequence ID" value="NQE37378.1"/>
    <property type="molecule type" value="Genomic_DNA"/>
</dbReference>
<dbReference type="InterPro" id="IPR014710">
    <property type="entry name" value="RmlC-like_jellyroll"/>
</dbReference>
<dbReference type="Pfam" id="PF07883">
    <property type="entry name" value="Cupin_2"/>
    <property type="match status" value="1"/>
</dbReference>
<name>A0ABX2D6D9_9CYAN</name>
<evidence type="ECO:0000256" key="1">
    <source>
        <dbReference type="ARBA" id="ARBA00022723"/>
    </source>
</evidence>
<comment type="caution">
    <text evidence="3">The sequence shown here is derived from an EMBL/GenBank/DDBJ whole genome shotgun (WGS) entry which is preliminary data.</text>
</comment>
<dbReference type="PANTHER" id="PTHR35848">
    <property type="entry name" value="OXALATE-BINDING PROTEIN"/>
    <property type="match status" value="1"/>
</dbReference>
<dbReference type="Proteomes" id="UP000702425">
    <property type="component" value="Unassembled WGS sequence"/>
</dbReference>
<evidence type="ECO:0000259" key="2">
    <source>
        <dbReference type="Pfam" id="PF07883"/>
    </source>
</evidence>
<feature type="domain" description="Cupin type-2" evidence="2">
    <location>
        <begin position="40"/>
        <end position="108"/>
    </location>
</feature>
<evidence type="ECO:0000313" key="4">
    <source>
        <dbReference type="Proteomes" id="UP000702425"/>
    </source>
</evidence>
<proteinExistence type="predicted"/>
<keyword evidence="4" id="KW-1185">Reference proteome</keyword>
<reference evidence="3 4" key="1">
    <citation type="journal article" date="2020" name="Sci. Rep.">
        <title>A novel cyanobacterial geosmin producer, revising GeoA distribution and dispersion patterns in Bacteria.</title>
        <authorList>
            <person name="Churro C."/>
            <person name="Semedo-Aguiar A.P."/>
            <person name="Silva A.D."/>
            <person name="Pereira-Leal J.B."/>
            <person name="Leite R.B."/>
        </authorList>
    </citation>
    <scope>NUCLEOTIDE SEQUENCE [LARGE SCALE GENOMIC DNA]</scope>
    <source>
        <strain evidence="3 4">IPMA8</strain>
    </source>
</reference>
<dbReference type="SUPFAM" id="SSF51182">
    <property type="entry name" value="RmlC-like cupins"/>
    <property type="match status" value="1"/>
</dbReference>